<dbReference type="OrthoDB" id="3261064at2"/>
<keyword evidence="2" id="KW-0378">Hydrolase</keyword>
<protein>
    <submittedName>
        <fullName evidence="2">HNH endonuclease</fullName>
    </submittedName>
</protein>
<sequence length="226" mass="23932">MKLQGPEEPRTLTQLRADVFRDLLLDTGCGEAGWTGAGCTETAGGLRPNLLVTVPMLTLLGVTEEPGNLDGYGPIDPDTARALAAKCPSCVRILTHPETGAVLSVGRDRYTIPGSLRTMLQVRDGTCRHPGCSRAASRSDIDHGLDWAFGGRTDHNNLAHLCPASHALKHEAGWKVSQATDGTGTLTWTTPTGHTYVTEPETLIGTAISAGLRKEINPADGPACEE</sequence>
<evidence type="ECO:0000259" key="1">
    <source>
        <dbReference type="Pfam" id="PF02720"/>
    </source>
</evidence>
<evidence type="ECO:0000313" key="2">
    <source>
        <dbReference type="EMBL" id="TFB49519.1"/>
    </source>
</evidence>
<accession>A0A4R8UFJ4</accession>
<dbReference type="Proteomes" id="UP000297866">
    <property type="component" value="Unassembled WGS sequence"/>
</dbReference>
<gene>
    <name evidence="2" type="ORF">E3O23_11795</name>
</gene>
<dbReference type="InterPro" id="IPR003870">
    <property type="entry name" value="DUF222"/>
</dbReference>
<dbReference type="Pfam" id="PF02720">
    <property type="entry name" value="DUF222"/>
    <property type="match status" value="1"/>
</dbReference>
<name>A0A4R8UFJ4_9MICO</name>
<comment type="caution">
    <text evidence="2">The sequence shown here is derived from an EMBL/GenBank/DDBJ whole genome shotgun (WGS) entry which is preliminary data.</text>
</comment>
<dbReference type="EMBL" id="SOEZ01000057">
    <property type="protein sequence ID" value="TFB49519.1"/>
    <property type="molecule type" value="Genomic_DNA"/>
</dbReference>
<dbReference type="RefSeq" id="WP_134491246.1">
    <property type="nucleotide sequence ID" value="NZ_SOEZ01000057.1"/>
</dbReference>
<dbReference type="InterPro" id="IPR003615">
    <property type="entry name" value="HNH_nuc"/>
</dbReference>
<dbReference type="AlphaFoldDB" id="A0A4R8UFJ4"/>
<reference evidence="2 3" key="1">
    <citation type="submission" date="2019-03" db="EMBL/GenBank/DDBJ databases">
        <title>Genomics of glacier-inhabiting Cryobacterium strains.</title>
        <authorList>
            <person name="Liu Q."/>
            <person name="Xin Y.-H."/>
        </authorList>
    </citation>
    <scope>NUCLEOTIDE SEQUENCE [LARGE SCALE GENOMIC DNA]</scope>
    <source>
        <strain evidence="2 3">Sr47</strain>
    </source>
</reference>
<dbReference type="CDD" id="cd00085">
    <property type="entry name" value="HNHc"/>
    <property type="match status" value="1"/>
</dbReference>
<keyword evidence="2" id="KW-0255">Endonuclease</keyword>
<evidence type="ECO:0000313" key="3">
    <source>
        <dbReference type="Proteomes" id="UP000297866"/>
    </source>
</evidence>
<organism evidence="2 3">
    <name type="scientific">Cryobacterium tagatosivorans</name>
    <dbReference type="NCBI Taxonomy" id="1259199"/>
    <lineage>
        <taxon>Bacteria</taxon>
        <taxon>Bacillati</taxon>
        <taxon>Actinomycetota</taxon>
        <taxon>Actinomycetes</taxon>
        <taxon>Micrococcales</taxon>
        <taxon>Microbacteriaceae</taxon>
        <taxon>Cryobacterium</taxon>
    </lineage>
</organism>
<dbReference type="GO" id="GO:0004519">
    <property type="term" value="F:endonuclease activity"/>
    <property type="evidence" value="ECO:0007669"/>
    <property type="project" value="UniProtKB-KW"/>
</dbReference>
<feature type="domain" description="DUF222" evidence="1">
    <location>
        <begin position="7"/>
        <end position="124"/>
    </location>
</feature>
<keyword evidence="3" id="KW-1185">Reference proteome</keyword>
<proteinExistence type="predicted"/>
<keyword evidence="2" id="KW-0540">Nuclease</keyword>